<dbReference type="Proteomes" id="UP000762676">
    <property type="component" value="Unassembled WGS sequence"/>
</dbReference>
<dbReference type="PANTHER" id="PTHR37984:SF5">
    <property type="entry name" value="PROTEIN NYNRIN-LIKE"/>
    <property type="match status" value="1"/>
</dbReference>
<dbReference type="InterPro" id="IPR050951">
    <property type="entry name" value="Retrovirus_Pol_polyprotein"/>
</dbReference>
<keyword evidence="2" id="KW-1185">Reference proteome</keyword>
<reference evidence="1 2" key="1">
    <citation type="journal article" date="2021" name="Elife">
        <title>Chloroplast acquisition without the gene transfer in kleptoplastic sea slugs, Plakobranchus ocellatus.</title>
        <authorList>
            <person name="Maeda T."/>
            <person name="Takahashi S."/>
            <person name="Yoshida T."/>
            <person name="Shimamura S."/>
            <person name="Takaki Y."/>
            <person name="Nagai Y."/>
            <person name="Toyoda A."/>
            <person name="Suzuki Y."/>
            <person name="Arimoto A."/>
            <person name="Ishii H."/>
            <person name="Satoh N."/>
            <person name="Nishiyama T."/>
            <person name="Hasebe M."/>
            <person name="Maruyama T."/>
            <person name="Minagawa J."/>
            <person name="Obokata J."/>
            <person name="Shigenobu S."/>
        </authorList>
    </citation>
    <scope>NUCLEOTIDE SEQUENCE [LARGE SCALE GENOMIC DNA]</scope>
</reference>
<dbReference type="PANTHER" id="PTHR37984">
    <property type="entry name" value="PROTEIN CBG26694"/>
    <property type="match status" value="1"/>
</dbReference>
<evidence type="ECO:0000313" key="2">
    <source>
        <dbReference type="Proteomes" id="UP000762676"/>
    </source>
</evidence>
<accession>A0AAV4IFF1</accession>
<dbReference type="EMBL" id="BMAT01009538">
    <property type="protein sequence ID" value="GFS08245.1"/>
    <property type="molecule type" value="Genomic_DNA"/>
</dbReference>
<dbReference type="AlphaFoldDB" id="A0AAV4IFF1"/>
<protein>
    <submittedName>
        <fullName evidence="1">Polyprotein</fullName>
    </submittedName>
</protein>
<dbReference type="Gene3D" id="3.30.70.270">
    <property type="match status" value="2"/>
</dbReference>
<dbReference type="SUPFAM" id="SSF56672">
    <property type="entry name" value="DNA/RNA polymerases"/>
    <property type="match status" value="1"/>
</dbReference>
<sequence length="227" mass="25439">MTNSSQSSKSLAHLEIWARHVSWLKPKKMQCRRMPFALEGKAKSEIENLVNQGTLAPVTKSTEWVSSEIFLQKLGEALEGLHNTINVADDIVLAGCGKTDAESKANLESRTKELKQRCVEKNIVLNQKKTVLDQKQVVFMGHLATADGISPDPAKVEAIQTLPAVRCLCGTVQYLARYIPNLSEHLEPLRALTRNKADWNWTKECKQAFENIKILWSTQQSCPILTT</sequence>
<comment type="caution">
    <text evidence="1">The sequence shown here is derived from an EMBL/GenBank/DDBJ whole genome shotgun (WGS) entry which is preliminary data.</text>
</comment>
<evidence type="ECO:0000313" key="1">
    <source>
        <dbReference type="EMBL" id="GFS08245.1"/>
    </source>
</evidence>
<organism evidence="1 2">
    <name type="scientific">Elysia marginata</name>
    <dbReference type="NCBI Taxonomy" id="1093978"/>
    <lineage>
        <taxon>Eukaryota</taxon>
        <taxon>Metazoa</taxon>
        <taxon>Spiralia</taxon>
        <taxon>Lophotrochozoa</taxon>
        <taxon>Mollusca</taxon>
        <taxon>Gastropoda</taxon>
        <taxon>Heterobranchia</taxon>
        <taxon>Euthyneura</taxon>
        <taxon>Panpulmonata</taxon>
        <taxon>Sacoglossa</taxon>
        <taxon>Placobranchoidea</taxon>
        <taxon>Plakobranchidae</taxon>
        <taxon>Elysia</taxon>
    </lineage>
</organism>
<dbReference type="InterPro" id="IPR043128">
    <property type="entry name" value="Rev_trsase/Diguanyl_cyclase"/>
</dbReference>
<dbReference type="InterPro" id="IPR043502">
    <property type="entry name" value="DNA/RNA_pol_sf"/>
</dbReference>
<gene>
    <name evidence="1" type="ORF">ElyMa_004751800</name>
</gene>
<name>A0AAV4IFF1_9GAST</name>
<proteinExistence type="predicted"/>